<comment type="caution">
    <text evidence="3">The sequence shown here is derived from an EMBL/GenBank/DDBJ whole genome shotgun (WGS) entry which is preliminary data.</text>
</comment>
<keyword evidence="3" id="KW-0808">Transferase</keyword>
<dbReference type="EMBL" id="JACHLK010000002">
    <property type="protein sequence ID" value="MBB6558646.1"/>
    <property type="molecule type" value="Genomic_DNA"/>
</dbReference>
<dbReference type="Proteomes" id="UP000575083">
    <property type="component" value="Unassembled WGS sequence"/>
</dbReference>
<feature type="domain" description="RelA/SpoT" evidence="2">
    <location>
        <begin position="52"/>
        <end position="185"/>
    </location>
</feature>
<dbReference type="PANTHER" id="PTHR41773:SF1">
    <property type="entry name" value="RELA_SPOT DOMAIN-CONTAINING PROTEIN"/>
    <property type="match status" value="1"/>
</dbReference>
<evidence type="ECO:0000259" key="2">
    <source>
        <dbReference type="SMART" id="SM00954"/>
    </source>
</evidence>
<dbReference type="CDD" id="cd05399">
    <property type="entry name" value="NT_Rel-Spo_like"/>
    <property type="match status" value="1"/>
</dbReference>
<gene>
    <name evidence="3" type="ORF">HNP48_001310</name>
</gene>
<protein>
    <submittedName>
        <fullName evidence="3">PpGpp synthetase/RelA/SpoT-type nucleotidyltransferase</fullName>
    </submittedName>
</protein>
<accession>A0A7X0U815</accession>
<proteinExistence type="predicted"/>
<feature type="compositionally biased region" description="Acidic residues" evidence="1">
    <location>
        <begin position="222"/>
        <end position="232"/>
    </location>
</feature>
<dbReference type="Pfam" id="PF04607">
    <property type="entry name" value="RelA_SpoT"/>
    <property type="match status" value="1"/>
</dbReference>
<dbReference type="GO" id="GO:0015969">
    <property type="term" value="P:guanosine tetraphosphate metabolic process"/>
    <property type="evidence" value="ECO:0007669"/>
    <property type="project" value="InterPro"/>
</dbReference>
<sequence>MASLDFEREESRFRAFYAARRSALEDACMAFTAAIAEVVDSARSVDVSKVEGRVKDVDECIRKFARKYRPGLEESNTPYEIQHWITDLVGVRVVCLYEDELEKVAQIVRQHFAVIDVTDKASAVESTEASFGYKGLHLDLRPGPRALPALAAHAEQPFELQVRTIIQDSWSVLDHKIKYKKSIPGQLKRRINVLSALFELADREFRQIRDETATALLQAPDETAEAEAEMDDGSLAAPKPSSSLGSELNAFTFLKIATHFFKDFEFDPSKVDGFVDDIQAWSPGITRARFNTLMRETVGTVKRYKQHFEEQNPQGSFNPYTVVRHCLYLSNRTQFRPALRNVAREAFESWLADNG</sequence>
<dbReference type="PANTHER" id="PTHR41773">
    <property type="entry name" value="GTP PYROPHOSPHATASE-RELATED"/>
    <property type="match status" value="1"/>
</dbReference>
<dbReference type="SMART" id="SM00954">
    <property type="entry name" value="RelA_SpoT"/>
    <property type="match status" value="1"/>
</dbReference>
<evidence type="ECO:0000256" key="1">
    <source>
        <dbReference type="SAM" id="MobiDB-lite"/>
    </source>
</evidence>
<name>A0A7X0U815_9BURK</name>
<feature type="region of interest" description="Disordered" evidence="1">
    <location>
        <begin position="219"/>
        <end position="241"/>
    </location>
</feature>
<keyword evidence="4" id="KW-1185">Reference proteome</keyword>
<dbReference type="RefSeq" id="WP_184856069.1">
    <property type="nucleotide sequence ID" value="NZ_JACHLK010000002.1"/>
</dbReference>
<evidence type="ECO:0000313" key="3">
    <source>
        <dbReference type="EMBL" id="MBB6558646.1"/>
    </source>
</evidence>
<reference evidence="3 4" key="1">
    <citation type="submission" date="2020-08" db="EMBL/GenBank/DDBJ databases">
        <title>Functional genomics of gut bacteria from endangered species of beetles.</title>
        <authorList>
            <person name="Carlos-Shanley C."/>
        </authorList>
    </citation>
    <scope>NUCLEOTIDE SEQUENCE [LARGE SCALE GENOMIC DNA]</scope>
    <source>
        <strain evidence="3 4">S00198</strain>
    </source>
</reference>
<dbReference type="InterPro" id="IPR043519">
    <property type="entry name" value="NT_sf"/>
</dbReference>
<organism evidence="3 4">
    <name type="scientific">Acidovorax soli</name>
    <dbReference type="NCBI Taxonomy" id="592050"/>
    <lineage>
        <taxon>Bacteria</taxon>
        <taxon>Pseudomonadati</taxon>
        <taxon>Pseudomonadota</taxon>
        <taxon>Betaproteobacteria</taxon>
        <taxon>Burkholderiales</taxon>
        <taxon>Comamonadaceae</taxon>
        <taxon>Acidovorax</taxon>
    </lineage>
</organism>
<dbReference type="SUPFAM" id="SSF81301">
    <property type="entry name" value="Nucleotidyltransferase"/>
    <property type="match status" value="1"/>
</dbReference>
<dbReference type="Gene3D" id="3.30.460.10">
    <property type="entry name" value="Beta Polymerase, domain 2"/>
    <property type="match status" value="1"/>
</dbReference>
<dbReference type="GO" id="GO:0016740">
    <property type="term" value="F:transferase activity"/>
    <property type="evidence" value="ECO:0007669"/>
    <property type="project" value="UniProtKB-KW"/>
</dbReference>
<dbReference type="AlphaFoldDB" id="A0A7X0U815"/>
<dbReference type="Gene3D" id="1.10.287.860">
    <property type="entry name" value="Nucleotidyltransferase"/>
    <property type="match status" value="1"/>
</dbReference>
<dbReference type="InterPro" id="IPR007685">
    <property type="entry name" value="RelA_SpoT"/>
</dbReference>
<evidence type="ECO:0000313" key="4">
    <source>
        <dbReference type="Proteomes" id="UP000575083"/>
    </source>
</evidence>